<feature type="compositionally biased region" description="Basic and acidic residues" evidence="1">
    <location>
        <begin position="10"/>
        <end position="19"/>
    </location>
</feature>
<keyword evidence="3" id="KW-1185">Reference proteome</keyword>
<comment type="caution">
    <text evidence="2">The sequence shown here is derived from an EMBL/GenBank/DDBJ whole genome shotgun (WGS) entry which is preliminary data.</text>
</comment>
<dbReference type="EMBL" id="PGOL01000492">
    <property type="protein sequence ID" value="PKI69564.1"/>
    <property type="molecule type" value="Genomic_DNA"/>
</dbReference>
<protein>
    <submittedName>
        <fullName evidence="2">Uncharacterized protein</fullName>
    </submittedName>
</protein>
<dbReference type="AlphaFoldDB" id="A0A2I0KM56"/>
<gene>
    <name evidence="2" type="ORF">CRG98_010047</name>
</gene>
<feature type="compositionally biased region" description="Polar residues" evidence="1">
    <location>
        <begin position="222"/>
        <end position="233"/>
    </location>
</feature>
<dbReference type="Proteomes" id="UP000233551">
    <property type="component" value="Unassembled WGS sequence"/>
</dbReference>
<organism evidence="2 3">
    <name type="scientific">Punica granatum</name>
    <name type="common">Pomegranate</name>
    <dbReference type="NCBI Taxonomy" id="22663"/>
    <lineage>
        <taxon>Eukaryota</taxon>
        <taxon>Viridiplantae</taxon>
        <taxon>Streptophyta</taxon>
        <taxon>Embryophyta</taxon>
        <taxon>Tracheophyta</taxon>
        <taxon>Spermatophyta</taxon>
        <taxon>Magnoliopsida</taxon>
        <taxon>eudicotyledons</taxon>
        <taxon>Gunneridae</taxon>
        <taxon>Pentapetalae</taxon>
        <taxon>rosids</taxon>
        <taxon>malvids</taxon>
        <taxon>Myrtales</taxon>
        <taxon>Lythraceae</taxon>
        <taxon>Punica</taxon>
    </lineage>
</organism>
<feature type="region of interest" description="Disordered" evidence="1">
    <location>
        <begin position="211"/>
        <end position="233"/>
    </location>
</feature>
<proteinExistence type="predicted"/>
<sequence>MAVSNYFSDDGPHNPDREGPQLTTPTASIPNALSSDSSRTLEGTARSLSSADRIPLSSLILEKKKNEELSAQKGPGKPGARQSGRPELPDPECPQLTTHTAPDPEGPQLTTPTAPRSRVLSARVPDSSPQLDPQLQISPPVCLPAEPSTPFQFAPLPQFSNRKTRDSGDRLPRAQGPARSHARSRHAVRATQTASPRLGSIFVLTGSIYFSGHTGDTREHQQPSSCQPSPTGV</sequence>
<feature type="compositionally biased region" description="Basic and acidic residues" evidence="1">
    <location>
        <begin position="61"/>
        <end position="70"/>
    </location>
</feature>
<feature type="compositionally biased region" description="Polar residues" evidence="1">
    <location>
        <begin position="127"/>
        <end position="137"/>
    </location>
</feature>
<reference evidence="2 3" key="1">
    <citation type="submission" date="2017-11" db="EMBL/GenBank/DDBJ databases">
        <title>De-novo sequencing of pomegranate (Punica granatum L.) genome.</title>
        <authorList>
            <person name="Akparov Z."/>
            <person name="Amiraslanov A."/>
            <person name="Hajiyeva S."/>
            <person name="Abbasov M."/>
            <person name="Kaur K."/>
            <person name="Hamwieh A."/>
            <person name="Solovyev V."/>
            <person name="Salamov A."/>
            <person name="Braich B."/>
            <person name="Kosarev P."/>
            <person name="Mahmoud A."/>
            <person name="Hajiyev E."/>
            <person name="Babayeva S."/>
            <person name="Izzatullayeva V."/>
            <person name="Mammadov A."/>
            <person name="Mammadov A."/>
            <person name="Sharifova S."/>
            <person name="Ojaghi J."/>
            <person name="Eynullazada K."/>
            <person name="Bayramov B."/>
            <person name="Abdulazimova A."/>
            <person name="Shahmuradov I."/>
        </authorList>
    </citation>
    <scope>NUCLEOTIDE SEQUENCE [LARGE SCALE GENOMIC DNA]</scope>
    <source>
        <strain evidence="3">cv. AG2017</strain>
        <tissue evidence="2">Leaf</tissue>
    </source>
</reference>
<feature type="compositionally biased region" description="Polar residues" evidence="1">
    <location>
        <begin position="21"/>
        <end position="50"/>
    </location>
</feature>
<evidence type="ECO:0000313" key="3">
    <source>
        <dbReference type="Proteomes" id="UP000233551"/>
    </source>
</evidence>
<evidence type="ECO:0000313" key="2">
    <source>
        <dbReference type="EMBL" id="PKI69564.1"/>
    </source>
</evidence>
<feature type="region of interest" description="Disordered" evidence="1">
    <location>
        <begin position="1"/>
        <end position="197"/>
    </location>
</feature>
<name>A0A2I0KM56_PUNGR</name>
<feature type="compositionally biased region" description="Basic and acidic residues" evidence="1">
    <location>
        <begin position="163"/>
        <end position="172"/>
    </location>
</feature>
<evidence type="ECO:0000256" key="1">
    <source>
        <dbReference type="SAM" id="MobiDB-lite"/>
    </source>
</evidence>
<accession>A0A2I0KM56</accession>